<dbReference type="Proteomes" id="UP000782519">
    <property type="component" value="Unassembled WGS sequence"/>
</dbReference>
<dbReference type="EMBL" id="JACRJB010000065">
    <property type="protein sequence ID" value="MBI5132267.1"/>
    <property type="molecule type" value="Genomic_DNA"/>
</dbReference>
<evidence type="ECO:0000313" key="4">
    <source>
        <dbReference type="Proteomes" id="UP000782519"/>
    </source>
</evidence>
<evidence type="ECO:0000313" key="3">
    <source>
        <dbReference type="EMBL" id="MBI5132267.1"/>
    </source>
</evidence>
<feature type="transmembrane region" description="Helical" evidence="2">
    <location>
        <begin position="194"/>
        <end position="218"/>
    </location>
</feature>
<proteinExistence type="predicted"/>
<dbReference type="InterPro" id="IPR005625">
    <property type="entry name" value="PepSY-ass_TM"/>
</dbReference>
<feature type="transmembrane region" description="Helical" evidence="2">
    <location>
        <begin position="367"/>
        <end position="388"/>
    </location>
</feature>
<protein>
    <submittedName>
        <fullName evidence="3">PepSY domain-containing protein</fullName>
    </submittedName>
</protein>
<feature type="region of interest" description="Disordered" evidence="1">
    <location>
        <begin position="238"/>
        <end position="270"/>
    </location>
</feature>
<feature type="transmembrane region" description="Helical" evidence="2">
    <location>
        <begin position="144"/>
        <end position="166"/>
    </location>
</feature>
<evidence type="ECO:0000256" key="2">
    <source>
        <dbReference type="SAM" id="Phobius"/>
    </source>
</evidence>
<comment type="caution">
    <text evidence="3">The sequence shown here is derived from an EMBL/GenBank/DDBJ whole genome shotgun (WGS) entry which is preliminary data.</text>
</comment>
<organism evidence="3 4">
    <name type="scientific">Rhodopseudomonas palustris</name>
    <dbReference type="NCBI Taxonomy" id="1076"/>
    <lineage>
        <taxon>Bacteria</taxon>
        <taxon>Pseudomonadati</taxon>
        <taxon>Pseudomonadota</taxon>
        <taxon>Alphaproteobacteria</taxon>
        <taxon>Hyphomicrobiales</taxon>
        <taxon>Nitrobacteraceae</taxon>
        <taxon>Rhodopseudomonas</taxon>
    </lineage>
</organism>
<dbReference type="AlphaFoldDB" id="A0A933S1Y7"/>
<sequence length="408" mass="44169">MRSPSIKPILLQLHSIAGLALALFLSVIALSGAVLSFEDEIQAALNADRSHVAVAATPRLSPDELIARLQAAGFGKVASVTLARDPSAAVPIRFARSDDASRPSSVYVDPYDGRVLGHPVGEEFFATVRKLHRWLLLPGDAKGWGRPIGGSIAIGLIAMLITGLVLRWPHRPGSVKVWLKPNWRLRGRGLHRSLHAVLGTWAMLIYLVMVLTGLWWSFDWYKDGAAWLLSRAPAAAEPMPAKGQGKGLGNPTETQAPRGPGMAAESGGKRETSATLPLDRVWSSFVQQQGERFVTARLTLPAGGSLVRVRSWTTDATDGVRDEFRIDAVSGKIVSAELYAAKPLGDRILARVLDIHRGNILGWPGRLAFMLAALLMPLFAVTGVLLYLSRRRHKRMAQRPVGGLVAGE</sequence>
<gene>
    <name evidence="3" type="ORF">HZA66_22730</name>
</gene>
<accession>A0A933S1Y7</accession>
<keyword evidence="2" id="KW-0472">Membrane</keyword>
<dbReference type="PANTHER" id="PTHR34219">
    <property type="entry name" value="IRON-REGULATED INNER MEMBRANE PROTEIN-RELATED"/>
    <property type="match status" value="1"/>
</dbReference>
<evidence type="ECO:0000256" key="1">
    <source>
        <dbReference type="SAM" id="MobiDB-lite"/>
    </source>
</evidence>
<name>A0A933S1Y7_RHOPL</name>
<keyword evidence="2" id="KW-0812">Transmembrane</keyword>
<keyword evidence="2" id="KW-1133">Transmembrane helix</keyword>
<dbReference type="Pfam" id="PF03929">
    <property type="entry name" value="PepSY_TM"/>
    <property type="match status" value="1"/>
</dbReference>
<reference evidence="3" key="1">
    <citation type="submission" date="2020-07" db="EMBL/GenBank/DDBJ databases">
        <title>Huge and variable diversity of episymbiotic CPR bacteria and DPANN archaea in groundwater ecosystems.</title>
        <authorList>
            <person name="He C.Y."/>
            <person name="Keren R."/>
            <person name="Whittaker M."/>
            <person name="Farag I.F."/>
            <person name="Doudna J."/>
            <person name="Cate J.H.D."/>
            <person name="Banfield J.F."/>
        </authorList>
    </citation>
    <scope>NUCLEOTIDE SEQUENCE</scope>
    <source>
        <strain evidence="3">NC_groundwater_1818_Pr3_B-0.1um_66_35</strain>
    </source>
</reference>
<dbReference type="PANTHER" id="PTHR34219:SF3">
    <property type="entry name" value="BLL7967 PROTEIN"/>
    <property type="match status" value="1"/>
</dbReference>